<evidence type="ECO:0000313" key="2">
    <source>
        <dbReference type="Proteomes" id="UP000503622"/>
    </source>
</evidence>
<proteinExistence type="predicted"/>
<dbReference type="RefSeq" id="YP_010839681.1">
    <property type="nucleotide sequence ID" value="NC_078037.1"/>
</dbReference>
<reference evidence="1 2" key="1">
    <citation type="journal article" date="2019" name="Virus Res.">
        <title>The mycovirome of a fungal collection from the sea cucumber Holothuria polii.</title>
        <authorList>
            <person name="Nerva L."/>
            <person name="Forgia M."/>
            <person name="Ciuffo M."/>
            <person name="Chitarra W."/>
            <person name="Chiapello M."/>
            <person name="Vallino M."/>
            <person name="Varese G.C."/>
            <person name="Turina M."/>
        </authorList>
    </citation>
    <scope>NUCLEOTIDE SEQUENCE [LARGE SCALE GENOMIC DNA]</scope>
    <source>
        <strain evidence="1">MUT1993</strain>
    </source>
</reference>
<keyword evidence="2" id="KW-1185">Reference proteome</keyword>
<dbReference type="Proteomes" id="UP000503622">
    <property type="component" value="Genome"/>
</dbReference>
<dbReference type="EMBL" id="MG887756">
    <property type="protein sequence ID" value="AYP71807.1"/>
    <property type="molecule type" value="Genomic_RNA"/>
</dbReference>
<dbReference type="InterPro" id="IPR029063">
    <property type="entry name" value="SAM-dependent_MTases_sf"/>
</dbReference>
<accession>A0A3G3C4N5</accession>
<dbReference type="GO" id="GO:0032259">
    <property type="term" value="P:methylation"/>
    <property type="evidence" value="ECO:0007669"/>
    <property type="project" value="UniProtKB-KW"/>
</dbReference>
<dbReference type="KEGG" id="vg:80549597"/>
<organism evidence="1 2">
    <name type="scientific">Aspergillus spelaeus tetramycovirus 1</name>
    <dbReference type="NCBI Taxonomy" id="2485922"/>
    <lineage>
        <taxon>Viruses</taxon>
        <taxon>Riboviria</taxon>
        <taxon>Riboviria incertae sedis</taxon>
        <taxon>Polymycoviridae</taxon>
        <taxon>Polymycovirus</taxon>
        <taxon>Polymycovirus aspelaei</taxon>
        <taxon>Aspergillus spelaeus polymycovirus 1</taxon>
    </lineage>
</organism>
<evidence type="ECO:0000313" key="1">
    <source>
        <dbReference type="EMBL" id="AYP71807.1"/>
    </source>
</evidence>
<name>A0A3G3C4N5_9VIRU</name>
<dbReference type="SUPFAM" id="SSF53335">
    <property type="entry name" value="S-adenosyl-L-methionine-dependent methyltransferases"/>
    <property type="match status" value="1"/>
</dbReference>
<protein>
    <submittedName>
        <fullName evidence="1">Methyltransferase</fullName>
    </submittedName>
</protein>
<sequence length="448" mass="48910">MRRNLQDSGISAVVDAQYVESDAWDWISSDDEPMYDVVIASKCLGLIYSADPSERDTMSLLDYCSQLLRDDGSVFIDHHLAYSRLEHGHRIVDATPPALLPLATIAGRYADDVSYTAEVQHPDFDQVANFVSSYVSHEIQVWQFFHYRLKNVGRVKLGEPISVHKVPTPVEFPAPPKLDYDPLADSMFPVNAKGVKRVPTPADIKGHPYKTALVKYDGSPGVVILDGPYAIFISGLYRFTRTLSFSVSPRTVLSGELVFPTASTSVVVLTGLISLGDAHADPLDYSALSPLVPILERLSVSGLVPTVPEHVRYLKGDRVTLPTGRGGAMRLPVDGVQLNTSGKSGVFVKPVHFCTVDATPSDAASAIADAYASLGVVEPPEVEKVDGDGVYEFYRVSGTGLWRVARRREDKHLSDKPGAVVQTVAASIVSEHLNLKDDVETVAHRLFR</sequence>
<dbReference type="GeneID" id="80549597"/>
<keyword evidence="1" id="KW-0489">Methyltransferase</keyword>
<dbReference type="GO" id="GO:0008168">
    <property type="term" value="F:methyltransferase activity"/>
    <property type="evidence" value="ECO:0007669"/>
    <property type="project" value="UniProtKB-KW"/>
</dbReference>
<keyword evidence="1" id="KW-0808">Transferase</keyword>